<evidence type="ECO:0000313" key="15">
    <source>
        <dbReference type="Proteomes" id="UP001626550"/>
    </source>
</evidence>
<dbReference type="PROSITE" id="PS51704">
    <property type="entry name" value="GP_PDE"/>
    <property type="match status" value="1"/>
</dbReference>
<dbReference type="InterPro" id="IPR052271">
    <property type="entry name" value="GDPD-Related"/>
</dbReference>
<dbReference type="SUPFAM" id="SSF51695">
    <property type="entry name" value="PLC-like phosphodiesterases"/>
    <property type="match status" value="1"/>
</dbReference>
<evidence type="ECO:0000313" key="14">
    <source>
        <dbReference type="EMBL" id="KAL3316210.1"/>
    </source>
</evidence>
<proteinExistence type="inferred from homology"/>
<evidence type="ECO:0000256" key="1">
    <source>
        <dbReference type="ARBA" id="ARBA00004370"/>
    </source>
</evidence>
<dbReference type="EMBL" id="JBJKFK010000581">
    <property type="protein sequence ID" value="KAL3316210.1"/>
    <property type="molecule type" value="Genomic_DNA"/>
</dbReference>
<dbReference type="InterPro" id="IPR030395">
    <property type="entry name" value="GP_PDE_dom"/>
</dbReference>
<evidence type="ECO:0000256" key="8">
    <source>
        <dbReference type="ARBA" id="ARBA00036083"/>
    </source>
</evidence>
<comment type="caution">
    <text evidence="14">The sequence shown here is derived from an EMBL/GenBank/DDBJ whole genome shotgun (WGS) entry which is preliminary data.</text>
</comment>
<evidence type="ECO:0000256" key="9">
    <source>
        <dbReference type="ARBA" id="ARBA00047392"/>
    </source>
</evidence>
<evidence type="ECO:0000259" key="13">
    <source>
        <dbReference type="PROSITE" id="PS51704"/>
    </source>
</evidence>
<feature type="domain" description="GP-PDE" evidence="13">
    <location>
        <begin position="36"/>
        <end position="262"/>
    </location>
</feature>
<dbReference type="Pfam" id="PF03009">
    <property type="entry name" value="GDPD"/>
    <property type="match status" value="1"/>
</dbReference>
<keyword evidence="3" id="KW-0812">Transmembrane</keyword>
<keyword evidence="5" id="KW-1133">Transmembrane helix</keyword>
<evidence type="ECO:0000256" key="3">
    <source>
        <dbReference type="ARBA" id="ARBA00022692"/>
    </source>
</evidence>
<evidence type="ECO:0000256" key="5">
    <source>
        <dbReference type="ARBA" id="ARBA00022989"/>
    </source>
</evidence>
<dbReference type="PANTHER" id="PTHR42758:SF2">
    <property type="entry name" value="PHOSPHATIDYLGLYCEROL PHOSPHOLIPASE C"/>
    <property type="match status" value="1"/>
</dbReference>
<keyword evidence="4" id="KW-0378">Hydrolase</keyword>
<evidence type="ECO:0000256" key="10">
    <source>
        <dbReference type="ARBA" id="ARBA00047538"/>
    </source>
</evidence>
<keyword evidence="7" id="KW-0472">Membrane</keyword>
<dbReference type="GO" id="GO:0008081">
    <property type="term" value="F:phosphoric diester hydrolase activity"/>
    <property type="evidence" value="ECO:0007669"/>
    <property type="project" value="UniProtKB-ARBA"/>
</dbReference>
<dbReference type="Proteomes" id="UP001626550">
    <property type="component" value="Unassembled WGS sequence"/>
</dbReference>
<evidence type="ECO:0000256" key="4">
    <source>
        <dbReference type="ARBA" id="ARBA00022801"/>
    </source>
</evidence>
<dbReference type="PANTHER" id="PTHR42758">
    <property type="entry name" value="PHOSPHATIDYLGLYCEROL PHOSPHOLIPASE C"/>
    <property type="match status" value="1"/>
</dbReference>
<reference evidence="14 15" key="1">
    <citation type="submission" date="2024-11" db="EMBL/GenBank/DDBJ databases">
        <title>Adaptive evolution of stress response genes in parasites aligns with host niche diversity.</title>
        <authorList>
            <person name="Hahn C."/>
            <person name="Resl P."/>
        </authorList>
    </citation>
    <scope>NUCLEOTIDE SEQUENCE [LARGE SCALE GENOMIC DNA]</scope>
    <source>
        <strain evidence="14">EGGRZ-B1_66</strain>
        <tissue evidence="14">Body</tissue>
    </source>
</reference>
<dbReference type="AlphaFoldDB" id="A0ABD2Q9H5"/>
<dbReference type="InterPro" id="IPR017946">
    <property type="entry name" value="PLC-like_Pdiesterase_TIM-brl"/>
</dbReference>
<comment type="subcellular location">
    <subcellularLocation>
        <location evidence="1">Membrane</location>
    </subcellularLocation>
</comment>
<gene>
    <name evidence="14" type="ORF">Ciccas_005145</name>
</gene>
<accession>A0ABD2Q9H5</accession>
<comment type="catalytic activity">
    <reaction evidence="11">
        <text>1-O-(1Z-octadecenyl)-sn-glycero-3-phospho-N-hexadecanoyl-ethanolamine + H2O = 1-O-(1Z-octadecenyl)-sn-glycero-3-phosphate + N-hexadecanoylethanolamine + H(+)</text>
        <dbReference type="Rhea" id="RHEA:53184"/>
        <dbReference type="ChEBI" id="CHEBI:15377"/>
        <dbReference type="ChEBI" id="CHEBI:15378"/>
        <dbReference type="ChEBI" id="CHEBI:71464"/>
        <dbReference type="ChEBI" id="CHEBI:137009"/>
        <dbReference type="ChEBI" id="CHEBI:137017"/>
    </reaction>
    <physiologicalReaction direction="left-to-right" evidence="11">
        <dbReference type="Rhea" id="RHEA:53185"/>
    </physiologicalReaction>
</comment>
<keyword evidence="15" id="KW-1185">Reference proteome</keyword>
<protein>
    <recommendedName>
        <fullName evidence="13">GP-PDE domain-containing protein</fullName>
    </recommendedName>
</protein>
<comment type="catalytic activity">
    <reaction evidence="12">
        <text>N,1-di-(9Z-octadecenoyl)-sn-glycero-3-phosphoethanolamine + H2O = N-(9Z-octadecenoyl) ethanolamine + 1-(9Z-octadecenoyl)-sn-glycero-3-phosphate + H(+)</text>
        <dbReference type="Rhea" id="RHEA:56460"/>
        <dbReference type="ChEBI" id="CHEBI:15377"/>
        <dbReference type="ChEBI" id="CHEBI:15378"/>
        <dbReference type="ChEBI" id="CHEBI:71466"/>
        <dbReference type="ChEBI" id="CHEBI:74544"/>
        <dbReference type="ChEBI" id="CHEBI:85222"/>
    </reaction>
    <physiologicalReaction direction="left-to-right" evidence="12">
        <dbReference type="Rhea" id="RHEA:56461"/>
    </physiologicalReaction>
</comment>
<evidence type="ECO:0000256" key="2">
    <source>
        <dbReference type="ARBA" id="ARBA00007277"/>
    </source>
</evidence>
<sequence>MLWTIASIALGFYPIHYFLTRYPKILHLIHKPAFAAKHISHRGGAGESVENTLDAFKRAINCGTDMLELDVHLTKDNEVVVAHDSELARAFCARQTSTIEDVNFRELPLYKEEIELTFYPGHFHRESDPLLRRIPKLEDIFSAFPGVPINLDIKFNDDVLIDKVACLIESFNREKITVWGSFSQEVSNKCFRRNPTIPRFFPFRDAVLYILYFHLGLLTYMKCHYTHMELPSLSIMLWVTDFVRLLFLIQEKVSTPSSNDAA</sequence>
<keyword evidence="6" id="KW-0443">Lipid metabolism</keyword>
<organism evidence="14 15">
    <name type="scientific">Cichlidogyrus casuarinus</name>
    <dbReference type="NCBI Taxonomy" id="1844966"/>
    <lineage>
        <taxon>Eukaryota</taxon>
        <taxon>Metazoa</taxon>
        <taxon>Spiralia</taxon>
        <taxon>Lophotrochozoa</taxon>
        <taxon>Platyhelminthes</taxon>
        <taxon>Monogenea</taxon>
        <taxon>Monopisthocotylea</taxon>
        <taxon>Dactylogyridea</taxon>
        <taxon>Ancyrocephalidae</taxon>
        <taxon>Cichlidogyrus</taxon>
    </lineage>
</organism>
<dbReference type="GO" id="GO:0005737">
    <property type="term" value="C:cytoplasm"/>
    <property type="evidence" value="ECO:0007669"/>
    <property type="project" value="UniProtKB-ARBA"/>
</dbReference>
<dbReference type="Gene3D" id="3.20.20.190">
    <property type="entry name" value="Phosphatidylinositol (PI) phosphodiesterase"/>
    <property type="match status" value="1"/>
</dbReference>
<name>A0ABD2Q9H5_9PLAT</name>
<comment type="catalytic activity">
    <reaction evidence="9">
        <text>N-(5Z,8Z,11Z,14Z-eicosatetraenoyl)-1-(9Z-octadecenoyl)-sn-glycero-3-phosphoethanolamine + H2O = N-(5Z,8Z,11Z,14Z-eicosatetraenoyl)-ethanolamine + 1-(9Z-octadecenoyl)-sn-glycero-3-phosphate + H(+)</text>
        <dbReference type="Rhea" id="RHEA:45544"/>
        <dbReference type="ChEBI" id="CHEBI:2700"/>
        <dbReference type="ChEBI" id="CHEBI:15377"/>
        <dbReference type="ChEBI" id="CHEBI:15378"/>
        <dbReference type="ChEBI" id="CHEBI:74544"/>
        <dbReference type="ChEBI" id="CHEBI:85223"/>
    </reaction>
    <physiologicalReaction direction="left-to-right" evidence="9">
        <dbReference type="Rhea" id="RHEA:45545"/>
    </physiologicalReaction>
</comment>
<evidence type="ECO:0000256" key="11">
    <source>
        <dbReference type="ARBA" id="ARBA00048580"/>
    </source>
</evidence>
<evidence type="ECO:0000256" key="6">
    <source>
        <dbReference type="ARBA" id="ARBA00023098"/>
    </source>
</evidence>
<evidence type="ECO:0000256" key="12">
    <source>
        <dbReference type="ARBA" id="ARBA00048947"/>
    </source>
</evidence>
<evidence type="ECO:0000256" key="7">
    <source>
        <dbReference type="ARBA" id="ARBA00023136"/>
    </source>
</evidence>
<comment type="similarity">
    <text evidence="2">Belongs to the glycerophosphoryl diester phosphodiesterase family.</text>
</comment>
<comment type="catalytic activity">
    <reaction evidence="8">
        <text>1-O-hexadecyl-sn-glycero-3-phosphocholine + H2O = 1-O-hexadecyl-sn-glycero-3-phosphate + choline + H(+)</text>
        <dbReference type="Rhea" id="RHEA:41143"/>
        <dbReference type="ChEBI" id="CHEBI:15354"/>
        <dbReference type="ChEBI" id="CHEBI:15377"/>
        <dbReference type="ChEBI" id="CHEBI:15378"/>
        <dbReference type="ChEBI" id="CHEBI:64496"/>
        <dbReference type="ChEBI" id="CHEBI:77580"/>
    </reaction>
    <physiologicalReaction direction="left-to-right" evidence="8">
        <dbReference type="Rhea" id="RHEA:41144"/>
    </physiologicalReaction>
</comment>
<dbReference type="GO" id="GO:0016020">
    <property type="term" value="C:membrane"/>
    <property type="evidence" value="ECO:0007669"/>
    <property type="project" value="UniProtKB-SubCell"/>
</dbReference>
<dbReference type="GO" id="GO:0006629">
    <property type="term" value="P:lipid metabolic process"/>
    <property type="evidence" value="ECO:0007669"/>
    <property type="project" value="UniProtKB-KW"/>
</dbReference>
<comment type="catalytic activity">
    <reaction evidence="10">
        <text>N-hexadecanoyl-1-(9Z-octadecenoyl)-sn-glycero-3-phosphoethanolamine + H2O = N-hexadecanoylethanolamine + 1-(9Z-octadecenoyl)-sn-glycero-3-phosphate + H(+)</text>
        <dbReference type="Rhea" id="RHEA:53168"/>
        <dbReference type="ChEBI" id="CHEBI:15377"/>
        <dbReference type="ChEBI" id="CHEBI:15378"/>
        <dbReference type="ChEBI" id="CHEBI:71464"/>
        <dbReference type="ChEBI" id="CHEBI:74544"/>
        <dbReference type="ChEBI" id="CHEBI:85217"/>
    </reaction>
    <physiologicalReaction direction="left-to-right" evidence="10">
        <dbReference type="Rhea" id="RHEA:53169"/>
    </physiologicalReaction>
</comment>